<gene>
    <name evidence="3" type="ORF">FZC36_00175</name>
</gene>
<keyword evidence="1" id="KW-0812">Transmembrane</keyword>
<evidence type="ECO:0000259" key="2">
    <source>
        <dbReference type="Pfam" id="PF14331"/>
    </source>
</evidence>
<dbReference type="RefSeq" id="WP_148971984.1">
    <property type="nucleotide sequence ID" value="NZ_CP043314.1"/>
</dbReference>
<evidence type="ECO:0000256" key="1">
    <source>
        <dbReference type="SAM" id="Phobius"/>
    </source>
</evidence>
<organism evidence="3 4">
    <name type="scientific">Candidatus Nesciobacter abundans</name>
    <dbReference type="NCBI Taxonomy" id="2601668"/>
    <lineage>
        <taxon>Bacteria</taxon>
        <taxon>Pseudomonadati</taxon>
        <taxon>Pseudomonadota</taxon>
        <taxon>Alphaproteobacteria</taxon>
        <taxon>Holosporales</taxon>
        <taxon>Holosporaceae</taxon>
        <taxon>Candidatus Nesciobacter</taxon>
    </lineage>
</organism>
<keyword evidence="1" id="KW-1133">Transmembrane helix</keyword>
<name>A0A5C0UGR6_9PROT</name>
<reference evidence="3 4" key="1">
    <citation type="submission" date="2019-08" db="EMBL/GenBank/DDBJ databases">
        <title>Highly reduced genomes of protist endosymbionts show evolutionary convergence.</title>
        <authorList>
            <person name="George E."/>
            <person name="Husnik F."/>
            <person name="Tashyreva D."/>
            <person name="Prokopchuk G."/>
            <person name="Horak A."/>
            <person name="Kwong W.K."/>
            <person name="Lukes J."/>
            <person name="Keeling P.J."/>
        </authorList>
    </citation>
    <scope>NUCLEOTIDE SEQUENCE [LARGE SCALE GENOMIC DNA]</scope>
    <source>
        <strain evidence="3">1604HC</strain>
    </source>
</reference>
<dbReference type="InterPro" id="IPR027417">
    <property type="entry name" value="P-loop_NTPase"/>
</dbReference>
<feature type="transmembrane region" description="Helical" evidence="1">
    <location>
        <begin position="13"/>
        <end position="33"/>
    </location>
</feature>
<keyword evidence="4" id="KW-1185">Reference proteome</keyword>
<evidence type="ECO:0000313" key="3">
    <source>
        <dbReference type="EMBL" id="QEK38861.1"/>
    </source>
</evidence>
<dbReference type="InterPro" id="IPR053156">
    <property type="entry name" value="T6SS_TssM-like"/>
</dbReference>
<dbReference type="PANTHER" id="PTHR36153:SF1">
    <property type="entry name" value="TYPE VI SECRETION SYSTEM COMPONENT TSSM1"/>
    <property type="match status" value="1"/>
</dbReference>
<dbReference type="KEGG" id="nabu:FZC36_00175"/>
<feature type="domain" description="Type VI secretion system component TssM1 N-terminal" evidence="2">
    <location>
        <begin position="154"/>
        <end position="392"/>
    </location>
</feature>
<evidence type="ECO:0000313" key="4">
    <source>
        <dbReference type="Proteomes" id="UP000324924"/>
    </source>
</evidence>
<feature type="transmembrane region" description="Helical" evidence="1">
    <location>
        <begin position="395"/>
        <end position="417"/>
    </location>
</feature>
<proteinExistence type="predicted"/>
<sequence length="1292" mass="150108">MILNEISKIDLQYVTYALYALIAILIILILKFLPGITNIKKMAEKAKNYLLDSFNITLERSCLKSNKDEEAFEEAMQTLKSFIGGRNFKYKLPLTILIGKQSSGKTSLIQSLETEKPFEDIIGETCTWSFFNQGIILDTSSEIFSSSSENTDLKWHNTLNLLNYYRPDSPIDSAVLTVSLKDILTSDENIYKAAEEYYIKIWQMQKNLSISFPIYIVFTNADCIPGFGNFCNSIPEKDKNEIFGWSNSSSNNTIFVDEMFDEIISRIHYISQKLTVGSVDYQNHSGLYVFPFQFMKIKRKIETFLNYIIKSNSYHDNLNIRGIYFTGSATSFSKAQSQINESLRESKFGKLKNVCMRHAVNKIFFSTNLFTNKIFQEKYLTNSIKKIAFSKKRKIMFIQASLIALSILSIFNFIHFIHNIKKIQVDFLANIDSANEILKKSKSLRSLTYAESEDENFSKQVDSLIVTMSKLNAKNLKFVSIPASWNSKLGKNLEKFLGQLFEKVLFDPLQSKFSYKLKSLSNGPLKKVNKSNPDYYDPTNSVDLIRLYSYVKEISEIENIYYRIERLPYLKNIDDLTYVMEKLFNIKLQKIFFDNKKVFIKAINHINIKIESVFKFENKINLIFNKLLERFLKNTFEYENVNPHLTKLENTLWSIEHNKNKFHNIHVLKEIVENFISHFNRQELKWILQDNINFGSKFTSMLFRLKNSSILGEKAHRKTTESLKDSSVKLKKILENHKVPVVGKIIQTKSGKVELSKEFEEFQGYLNILSAKQFMQKETQTLNTNIPAHKTLTWDSVIIRSTVDAISSFESFMSSGLLQKKPKLKPTLESMALEHLIKFIETELEDAKILTDTISSVPNQSEQIVKKNLESNTHSLIKILSTLKENDNNMYQILKTMLMDQCYKSLFRIDKMLENANLYIDFKNKKFFFMNKDKIISKLEREQAELIKICNFAKPVIEMIKKIHEIDYEPQIEIVEKWSKILLEVDKHKKGDDSVIKQIEEIIINGMNYFENPNCDSDATSKVNQSKIFELIGGKVFSNIKTQCKDKNKQNFELEYSKFKKYMEKEASTFPYINNKASAEKLHNKWNEFKNNTKYEQNAEKLNLSKNTLDFLENMERSIKFVAAYFDPKGKATNIKITMRSRNCESMIENISNSKFIFGTQEYSLQSDPFTIPLSSTTLKTLLSLSKENNLLFKNGNKHNKEILNGSIPLLKWINKYISQTKGNIKEIKYEALLKNGEKVSTWIKMEIDGYLKSWPNFKLKAPAVFFKRKTITPKSCKNTKSKPTKKSLAKK</sequence>
<dbReference type="InterPro" id="IPR025743">
    <property type="entry name" value="TssM1_N"/>
</dbReference>
<dbReference type="Pfam" id="PF14331">
    <property type="entry name" value="IcmF-related_N"/>
    <property type="match status" value="1"/>
</dbReference>
<dbReference type="OrthoDB" id="9758229at2"/>
<accession>A0A5C0UGR6</accession>
<dbReference type="SUPFAM" id="SSF52540">
    <property type="entry name" value="P-loop containing nucleoside triphosphate hydrolases"/>
    <property type="match status" value="1"/>
</dbReference>
<keyword evidence="1" id="KW-0472">Membrane</keyword>
<protein>
    <recommendedName>
        <fullName evidence="2">Type VI secretion system component TssM1 N-terminal domain-containing protein</fullName>
    </recommendedName>
</protein>
<dbReference type="EMBL" id="CP043314">
    <property type="protein sequence ID" value="QEK38861.1"/>
    <property type="molecule type" value="Genomic_DNA"/>
</dbReference>
<dbReference type="PANTHER" id="PTHR36153">
    <property type="entry name" value="INNER MEMBRANE PROTEIN-RELATED"/>
    <property type="match status" value="1"/>
</dbReference>
<dbReference type="Proteomes" id="UP000324924">
    <property type="component" value="Chromosome"/>
</dbReference>